<evidence type="ECO:0000256" key="3">
    <source>
        <dbReference type="PROSITE-ProRule" id="PRU00169"/>
    </source>
</evidence>
<dbReference type="InterPro" id="IPR050469">
    <property type="entry name" value="Diguanylate_Cyclase"/>
</dbReference>
<dbReference type="InterPro" id="IPR043128">
    <property type="entry name" value="Rev_trsase/Diguanyl_cyclase"/>
</dbReference>
<dbReference type="InterPro" id="IPR001789">
    <property type="entry name" value="Sig_transdc_resp-reg_receiver"/>
</dbReference>
<dbReference type="SMART" id="SM00267">
    <property type="entry name" value="GGDEF"/>
    <property type="match status" value="1"/>
</dbReference>
<dbReference type="SUPFAM" id="SSF55073">
    <property type="entry name" value="Nucleotide cyclase"/>
    <property type="match status" value="1"/>
</dbReference>
<dbReference type="InterPro" id="IPR000160">
    <property type="entry name" value="GGDEF_dom"/>
</dbReference>
<keyword evidence="3" id="KW-0597">Phosphoprotein</keyword>
<organism evidence="6 7">
    <name type="scientific">Candidatus Muproteobacteria bacterium RIFCSPHIGHO2_01_FULL_65_16</name>
    <dbReference type="NCBI Taxonomy" id="1817764"/>
    <lineage>
        <taxon>Bacteria</taxon>
        <taxon>Pseudomonadati</taxon>
        <taxon>Pseudomonadota</taxon>
        <taxon>Candidatus Muproteobacteria</taxon>
    </lineage>
</organism>
<dbReference type="STRING" id="1817764.A2637_06650"/>
<dbReference type="Pfam" id="PF00072">
    <property type="entry name" value="Response_reg"/>
    <property type="match status" value="1"/>
</dbReference>
<dbReference type="PANTHER" id="PTHR45138">
    <property type="entry name" value="REGULATORY COMPONENTS OF SENSORY TRANSDUCTION SYSTEM"/>
    <property type="match status" value="1"/>
</dbReference>
<gene>
    <name evidence="6" type="ORF">A2637_06650</name>
</gene>
<dbReference type="SMART" id="SM00448">
    <property type="entry name" value="REC"/>
    <property type="match status" value="1"/>
</dbReference>
<dbReference type="Gene3D" id="3.40.50.2300">
    <property type="match status" value="1"/>
</dbReference>
<dbReference type="Proteomes" id="UP000179360">
    <property type="component" value="Unassembled WGS sequence"/>
</dbReference>
<evidence type="ECO:0000313" key="6">
    <source>
        <dbReference type="EMBL" id="OGI44581.1"/>
    </source>
</evidence>
<dbReference type="InterPro" id="IPR029787">
    <property type="entry name" value="Nucleotide_cyclase"/>
</dbReference>
<dbReference type="EC" id="2.7.7.65" evidence="1"/>
<dbReference type="GO" id="GO:0005886">
    <property type="term" value="C:plasma membrane"/>
    <property type="evidence" value="ECO:0007669"/>
    <property type="project" value="TreeGrafter"/>
</dbReference>
<comment type="catalytic activity">
    <reaction evidence="2">
        <text>2 GTP = 3',3'-c-di-GMP + 2 diphosphate</text>
        <dbReference type="Rhea" id="RHEA:24898"/>
        <dbReference type="ChEBI" id="CHEBI:33019"/>
        <dbReference type="ChEBI" id="CHEBI:37565"/>
        <dbReference type="ChEBI" id="CHEBI:58805"/>
        <dbReference type="EC" id="2.7.7.65"/>
    </reaction>
</comment>
<evidence type="ECO:0000256" key="1">
    <source>
        <dbReference type="ARBA" id="ARBA00012528"/>
    </source>
</evidence>
<protein>
    <recommendedName>
        <fullName evidence="1">diguanylate cyclase</fullName>
        <ecNumber evidence="1">2.7.7.65</ecNumber>
    </recommendedName>
</protein>
<evidence type="ECO:0000259" key="5">
    <source>
        <dbReference type="PROSITE" id="PS50887"/>
    </source>
</evidence>
<dbReference type="EMBL" id="MFSY01000119">
    <property type="protein sequence ID" value="OGI44581.1"/>
    <property type="molecule type" value="Genomic_DNA"/>
</dbReference>
<dbReference type="GO" id="GO:0000160">
    <property type="term" value="P:phosphorelay signal transduction system"/>
    <property type="evidence" value="ECO:0007669"/>
    <property type="project" value="InterPro"/>
</dbReference>
<sequence length="328" mass="36272">MESTNTDAPAEPAALPIILLVEDSKTTVAMLSRYLAGHYRLLHAKDGVEAWELLTKHPEIDLVITDINMPRLSGHQLLVKIRKVEDAHLKNTPVIIMTTADDNVDRNLAFLNGANDFIYKPIDEMELQARVNVHYRLARTIRELEANRKLLAEQATTDPLTGLKNRRAFNENGEKHLALARRYNTSLSVILADIDHFKNINDTHGHDAGDEVLVAVARILDGATRAEDSVARIGGEEFALLLPSTNRLGAAVLAESIRAAVEKRKFVLDGRSVTVTVTISIGIASYEAEQTDTIEGLLKIADQRLYLAKKNGRNRICVNNEGKSSFVA</sequence>
<dbReference type="GO" id="GO:0052621">
    <property type="term" value="F:diguanylate cyclase activity"/>
    <property type="evidence" value="ECO:0007669"/>
    <property type="project" value="UniProtKB-EC"/>
</dbReference>
<dbReference type="Gene3D" id="3.30.70.270">
    <property type="match status" value="1"/>
</dbReference>
<proteinExistence type="predicted"/>
<feature type="modified residue" description="4-aspartylphosphate" evidence="3">
    <location>
        <position position="66"/>
    </location>
</feature>
<dbReference type="GO" id="GO:0043709">
    <property type="term" value="P:cell adhesion involved in single-species biofilm formation"/>
    <property type="evidence" value="ECO:0007669"/>
    <property type="project" value="TreeGrafter"/>
</dbReference>
<dbReference type="GO" id="GO:1902201">
    <property type="term" value="P:negative regulation of bacterial-type flagellum-dependent cell motility"/>
    <property type="evidence" value="ECO:0007669"/>
    <property type="project" value="TreeGrafter"/>
</dbReference>
<dbReference type="SUPFAM" id="SSF52172">
    <property type="entry name" value="CheY-like"/>
    <property type="match status" value="1"/>
</dbReference>
<reference evidence="6 7" key="1">
    <citation type="journal article" date="2016" name="Nat. Commun.">
        <title>Thousands of microbial genomes shed light on interconnected biogeochemical processes in an aquifer system.</title>
        <authorList>
            <person name="Anantharaman K."/>
            <person name="Brown C.T."/>
            <person name="Hug L.A."/>
            <person name="Sharon I."/>
            <person name="Castelle C.J."/>
            <person name="Probst A.J."/>
            <person name="Thomas B.C."/>
            <person name="Singh A."/>
            <person name="Wilkins M.J."/>
            <person name="Karaoz U."/>
            <person name="Brodie E.L."/>
            <person name="Williams K.H."/>
            <person name="Hubbard S.S."/>
            <person name="Banfield J.F."/>
        </authorList>
    </citation>
    <scope>NUCLEOTIDE SEQUENCE [LARGE SCALE GENOMIC DNA]</scope>
</reference>
<dbReference type="CDD" id="cd01949">
    <property type="entry name" value="GGDEF"/>
    <property type="match status" value="1"/>
</dbReference>
<accession>A0A1F6THJ2</accession>
<dbReference type="Pfam" id="PF00990">
    <property type="entry name" value="GGDEF"/>
    <property type="match status" value="1"/>
</dbReference>
<dbReference type="PROSITE" id="PS50887">
    <property type="entry name" value="GGDEF"/>
    <property type="match status" value="1"/>
</dbReference>
<dbReference type="NCBIfam" id="TIGR00254">
    <property type="entry name" value="GGDEF"/>
    <property type="match status" value="1"/>
</dbReference>
<evidence type="ECO:0000259" key="4">
    <source>
        <dbReference type="PROSITE" id="PS50110"/>
    </source>
</evidence>
<feature type="domain" description="GGDEF" evidence="5">
    <location>
        <begin position="185"/>
        <end position="321"/>
    </location>
</feature>
<dbReference type="PROSITE" id="PS50110">
    <property type="entry name" value="RESPONSE_REGULATORY"/>
    <property type="match status" value="1"/>
</dbReference>
<comment type="caution">
    <text evidence="6">The sequence shown here is derived from an EMBL/GenBank/DDBJ whole genome shotgun (WGS) entry which is preliminary data.</text>
</comment>
<evidence type="ECO:0000256" key="2">
    <source>
        <dbReference type="ARBA" id="ARBA00034247"/>
    </source>
</evidence>
<dbReference type="AlphaFoldDB" id="A0A1F6THJ2"/>
<dbReference type="PANTHER" id="PTHR45138:SF9">
    <property type="entry name" value="DIGUANYLATE CYCLASE DGCM-RELATED"/>
    <property type="match status" value="1"/>
</dbReference>
<evidence type="ECO:0000313" key="7">
    <source>
        <dbReference type="Proteomes" id="UP000179360"/>
    </source>
</evidence>
<dbReference type="InterPro" id="IPR011006">
    <property type="entry name" value="CheY-like_superfamily"/>
</dbReference>
<dbReference type="FunFam" id="3.30.70.270:FF:000001">
    <property type="entry name" value="Diguanylate cyclase domain protein"/>
    <property type="match status" value="1"/>
</dbReference>
<feature type="domain" description="Response regulatory" evidence="4">
    <location>
        <begin position="17"/>
        <end position="135"/>
    </location>
</feature>
<name>A0A1F6THJ2_9PROT</name>